<evidence type="ECO:0000313" key="2">
    <source>
        <dbReference type="Proteomes" id="UP000326396"/>
    </source>
</evidence>
<proteinExistence type="predicted"/>
<name>A0A5N6NTL1_9ASTR</name>
<dbReference type="Proteomes" id="UP000326396">
    <property type="component" value="Linkage Group LG17"/>
</dbReference>
<comment type="caution">
    <text evidence="1">The sequence shown here is derived from an EMBL/GenBank/DDBJ whole genome shotgun (WGS) entry which is preliminary data.</text>
</comment>
<protein>
    <submittedName>
        <fullName evidence="1">Uncharacterized protein</fullName>
    </submittedName>
</protein>
<evidence type="ECO:0000313" key="1">
    <source>
        <dbReference type="EMBL" id="KAD5318132.1"/>
    </source>
</evidence>
<reference evidence="1 2" key="1">
    <citation type="submission" date="2019-05" db="EMBL/GenBank/DDBJ databases">
        <title>Mikania micrantha, genome provides insights into the molecular mechanism of rapid growth.</title>
        <authorList>
            <person name="Liu B."/>
        </authorList>
    </citation>
    <scope>NUCLEOTIDE SEQUENCE [LARGE SCALE GENOMIC DNA]</scope>
    <source>
        <strain evidence="1">NLD-2019</strain>
        <tissue evidence="1">Leaf</tissue>
    </source>
</reference>
<organism evidence="1 2">
    <name type="scientific">Mikania micrantha</name>
    <name type="common">bitter vine</name>
    <dbReference type="NCBI Taxonomy" id="192012"/>
    <lineage>
        <taxon>Eukaryota</taxon>
        <taxon>Viridiplantae</taxon>
        <taxon>Streptophyta</taxon>
        <taxon>Embryophyta</taxon>
        <taxon>Tracheophyta</taxon>
        <taxon>Spermatophyta</taxon>
        <taxon>Magnoliopsida</taxon>
        <taxon>eudicotyledons</taxon>
        <taxon>Gunneridae</taxon>
        <taxon>Pentapetalae</taxon>
        <taxon>asterids</taxon>
        <taxon>campanulids</taxon>
        <taxon>Asterales</taxon>
        <taxon>Asteraceae</taxon>
        <taxon>Asteroideae</taxon>
        <taxon>Heliantheae alliance</taxon>
        <taxon>Eupatorieae</taxon>
        <taxon>Mikania</taxon>
    </lineage>
</organism>
<gene>
    <name evidence="1" type="ORF">E3N88_18078</name>
</gene>
<sequence>MRQKPSMPFRMTPQQRASENRVIAEVVQQMKTIIPDIVAQMIQQRNEILNSNTLTIETLPINGSKKAKGKKFKRIFKTEKPS</sequence>
<keyword evidence="2" id="KW-1185">Reference proteome</keyword>
<dbReference type="AlphaFoldDB" id="A0A5N6NTL1"/>
<accession>A0A5N6NTL1</accession>
<dbReference type="EMBL" id="SZYD01000009">
    <property type="protein sequence ID" value="KAD5318132.1"/>
    <property type="molecule type" value="Genomic_DNA"/>
</dbReference>